<reference evidence="1 2" key="1">
    <citation type="journal article" date="2018" name="Front. Plant Sci.">
        <title>Red Clover (Trifolium pratense) and Zigzag Clover (T. medium) - A Picture of Genomic Similarities and Differences.</title>
        <authorList>
            <person name="Dluhosova J."/>
            <person name="Istvanek J."/>
            <person name="Nedelnik J."/>
            <person name="Repkova J."/>
        </authorList>
    </citation>
    <scope>NUCLEOTIDE SEQUENCE [LARGE SCALE GENOMIC DNA]</scope>
    <source>
        <strain evidence="2">cv. 10/8</strain>
        <tissue evidence="1">Leaf</tissue>
    </source>
</reference>
<dbReference type="Proteomes" id="UP000265520">
    <property type="component" value="Unassembled WGS sequence"/>
</dbReference>
<comment type="caution">
    <text evidence="1">The sequence shown here is derived from an EMBL/GenBank/DDBJ whole genome shotgun (WGS) entry which is preliminary data.</text>
</comment>
<evidence type="ECO:0000313" key="1">
    <source>
        <dbReference type="EMBL" id="MCI86959.1"/>
    </source>
</evidence>
<accession>A0A392VHY9</accession>
<sequence length="49" mass="5174">MILNVFCVMGISGRESTADIGGEEAETLPEATKCGGRSGGIASEWNWEL</sequence>
<evidence type="ECO:0000313" key="2">
    <source>
        <dbReference type="Proteomes" id="UP000265520"/>
    </source>
</evidence>
<keyword evidence="2" id="KW-1185">Reference proteome</keyword>
<feature type="non-terminal residue" evidence="1">
    <location>
        <position position="49"/>
    </location>
</feature>
<name>A0A392VHY9_9FABA</name>
<protein>
    <submittedName>
        <fullName evidence="1">Uncharacterized protein</fullName>
    </submittedName>
</protein>
<dbReference type="AlphaFoldDB" id="A0A392VHY9"/>
<proteinExistence type="predicted"/>
<organism evidence="1 2">
    <name type="scientific">Trifolium medium</name>
    <dbReference type="NCBI Taxonomy" id="97028"/>
    <lineage>
        <taxon>Eukaryota</taxon>
        <taxon>Viridiplantae</taxon>
        <taxon>Streptophyta</taxon>
        <taxon>Embryophyta</taxon>
        <taxon>Tracheophyta</taxon>
        <taxon>Spermatophyta</taxon>
        <taxon>Magnoliopsida</taxon>
        <taxon>eudicotyledons</taxon>
        <taxon>Gunneridae</taxon>
        <taxon>Pentapetalae</taxon>
        <taxon>rosids</taxon>
        <taxon>fabids</taxon>
        <taxon>Fabales</taxon>
        <taxon>Fabaceae</taxon>
        <taxon>Papilionoideae</taxon>
        <taxon>50 kb inversion clade</taxon>
        <taxon>NPAAA clade</taxon>
        <taxon>Hologalegina</taxon>
        <taxon>IRL clade</taxon>
        <taxon>Trifolieae</taxon>
        <taxon>Trifolium</taxon>
    </lineage>
</organism>
<dbReference type="EMBL" id="LXQA011154242">
    <property type="protein sequence ID" value="MCI86959.1"/>
    <property type="molecule type" value="Genomic_DNA"/>
</dbReference>